<dbReference type="RefSeq" id="WP_301414732.1">
    <property type="nucleotide sequence ID" value="NZ_CP098023.1"/>
</dbReference>
<organism evidence="2 3">
    <name type="scientific">Microbulbifer spongiae</name>
    <dbReference type="NCBI Taxonomy" id="2944933"/>
    <lineage>
        <taxon>Bacteria</taxon>
        <taxon>Pseudomonadati</taxon>
        <taxon>Pseudomonadota</taxon>
        <taxon>Gammaproteobacteria</taxon>
        <taxon>Cellvibrionales</taxon>
        <taxon>Microbulbiferaceae</taxon>
        <taxon>Microbulbifer</taxon>
    </lineage>
</organism>
<keyword evidence="3" id="KW-1185">Reference proteome</keyword>
<dbReference type="Proteomes" id="UP001321520">
    <property type="component" value="Chromosome"/>
</dbReference>
<dbReference type="Gene3D" id="2.60.120.10">
    <property type="entry name" value="Jelly Rolls"/>
    <property type="match status" value="1"/>
</dbReference>
<sequence length="99" mass="11455">MSDSQMVIMKKLPDSVKKYQKTPQFSQESMPKGLLNAHKTKQGTWGKIIILKGMLRYRILEPRVEEIDLSPGEYGVVEPGILHEVEPLSEVVFYVEFYR</sequence>
<proteinExistence type="predicted"/>
<evidence type="ECO:0000313" key="3">
    <source>
        <dbReference type="Proteomes" id="UP001321520"/>
    </source>
</evidence>
<accession>A0ABY9E9D9</accession>
<feature type="domain" description="TehB/YeaR-like" evidence="1">
    <location>
        <begin position="21"/>
        <end position="95"/>
    </location>
</feature>
<evidence type="ECO:0000259" key="1">
    <source>
        <dbReference type="Pfam" id="PF09313"/>
    </source>
</evidence>
<evidence type="ECO:0000313" key="2">
    <source>
        <dbReference type="EMBL" id="WKD48947.1"/>
    </source>
</evidence>
<dbReference type="SUPFAM" id="SSF51197">
    <property type="entry name" value="Clavaminate synthase-like"/>
    <property type="match status" value="1"/>
</dbReference>
<dbReference type="InterPro" id="IPR014710">
    <property type="entry name" value="RmlC-like_jellyroll"/>
</dbReference>
<dbReference type="InterPro" id="IPR015392">
    <property type="entry name" value="TehB/YeaR-like_dom"/>
</dbReference>
<dbReference type="Pfam" id="PF09313">
    <property type="entry name" value="TehB-like"/>
    <property type="match status" value="1"/>
</dbReference>
<protein>
    <submittedName>
        <fullName evidence="2">DUF1971 domain-containing protein</fullName>
    </submittedName>
</protein>
<gene>
    <name evidence="2" type="ORF">M8T91_13740</name>
</gene>
<dbReference type="EMBL" id="CP098023">
    <property type="protein sequence ID" value="WKD48947.1"/>
    <property type="molecule type" value="Genomic_DNA"/>
</dbReference>
<name>A0ABY9E9D9_9GAMM</name>
<reference evidence="2 3" key="1">
    <citation type="submission" date="2022-05" db="EMBL/GenBank/DDBJ databases">
        <title>Microbulbifer sp. nov., isolated from sponge.</title>
        <authorList>
            <person name="Gao L."/>
        </authorList>
    </citation>
    <scope>NUCLEOTIDE SEQUENCE [LARGE SCALE GENOMIC DNA]</scope>
    <source>
        <strain evidence="2 3">MI-G</strain>
    </source>
</reference>